<evidence type="ECO:0000256" key="2">
    <source>
        <dbReference type="ARBA" id="ARBA00023277"/>
    </source>
</evidence>
<proteinExistence type="predicted"/>
<dbReference type="Gene3D" id="3.90.25.10">
    <property type="entry name" value="UDP-galactose 4-epimerase, domain 1"/>
    <property type="match status" value="1"/>
</dbReference>
<keyword evidence="2" id="KW-0119">Carbohydrate metabolism</keyword>
<dbReference type="Pfam" id="PF01370">
    <property type="entry name" value="Epimerase"/>
    <property type="match status" value="1"/>
</dbReference>
<dbReference type="AlphaFoldDB" id="A0A1Q9A6V1"/>
<name>A0A1Q9A6V1_9HYPH</name>
<reference evidence="5 6" key="1">
    <citation type="submission" date="2016-09" db="EMBL/GenBank/DDBJ databases">
        <title>Rhizobium oryziradicis sp. nov., isolated from the root of rice.</title>
        <authorList>
            <person name="Zhao J."/>
            <person name="Zhang X."/>
        </authorList>
    </citation>
    <scope>NUCLEOTIDE SEQUENCE [LARGE SCALE GENOMIC DNA]</scope>
    <source>
        <strain evidence="5 6">14971</strain>
    </source>
</reference>
<dbReference type="Proteomes" id="UP000544107">
    <property type="component" value="Unassembled WGS sequence"/>
</dbReference>
<evidence type="ECO:0000313" key="5">
    <source>
        <dbReference type="EMBL" id="OLP50310.1"/>
    </source>
</evidence>
<evidence type="ECO:0000313" key="7">
    <source>
        <dbReference type="Proteomes" id="UP000544107"/>
    </source>
</evidence>
<keyword evidence="1" id="KW-0521">NADP</keyword>
<dbReference type="EMBL" id="JACIED010000003">
    <property type="protein sequence ID" value="MBB4008534.1"/>
    <property type="molecule type" value="Genomic_DNA"/>
</dbReference>
<dbReference type="Proteomes" id="UP000185598">
    <property type="component" value="Unassembled WGS sequence"/>
</dbReference>
<evidence type="ECO:0000259" key="3">
    <source>
        <dbReference type="Pfam" id="PF01370"/>
    </source>
</evidence>
<sequence>MRVLVTGADGFLGRGLAARLALAPLPIEKLVLTDRAFAEPALAGVDQSAGDLSDPAFLETLLEPGFDLVFHLASVPGGLAEREQALGQKANLLAPIALATAVAERRPGARFVFASSIGVYGTLGNDAVTIHTRTTPDLTYGAHKLMTEYLLSDMARRGVLSSISLRFPGIVARPQTESGHGSAFMSLLFHRIAAGEAYACPVPASSVCWWVSRRAAVDLLLNAAQLEAGRVTLVQPPALVATTGEVAVAVAHYIGRPANVTWGSDETLRQLFGAMPPLDASEALALGFKADADLETLAKAALSGEP</sequence>
<keyword evidence="6" id="KW-1185">Reference proteome</keyword>
<feature type="domain" description="NAD-dependent epimerase/dehydratase" evidence="3">
    <location>
        <begin position="3"/>
        <end position="199"/>
    </location>
</feature>
<dbReference type="EMBL" id="MKIN01000021">
    <property type="protein sequence ID" value="OLP50310.1"/>
    <property type="molecule type" value="Genomic_DNA"/>
</dbReference>
<dbReference type="PANTHER" id="PTHR43103:SF3">
    <property type="entry name" value="ADP-L-GLYCERO-D-MANNO-HEPTOSE-6-EPIMERASE"/>
    <property type="match status" value="1"/>
</dbReference>
<dbReference type="SUPFAM" id="SSF51735">
    <property type="entry name" value="NAD(P)-binding Rossmann-fold domains"/>
    <property type="match status" value="1"/>
</dbReference>
<evidence type="ECO:0000313" key="4">
    <source>
        <dbReference type="EMBL" id="MBB4008534.1"/>
    </source>
</evidence>
<dbReference type="PANTHER" id="PTHR43103">
    <property type="entry name" value="NUCLEOSIDE-DIPHOSPHATE-SUGAR EPIMERASE"/>
    <property type="match status" value="1"/>
</dbReference>
<gene>
    <name evidence="5" type="ORF">BJF91_13445</name>
    <name evidence="4" type="ORF">GGQ71_002814</name>
</gene>
<organism evidence="5 6">
    <name type="scientific">Allorhizobium taibaishanense</name>
    <dbReference type="NCBI Taxonomy" id="887144"/>
    <lineage>
        <taxon>Bacteria</taxon>
        <taxon>Pseudomonadati</taxon>
        <taxon>Pseudomonadota</taxon>
        <taxon>Alphaproteobacteria</taxon>
        <taxon>Hyphomicrobiales</taxon>
        <taxon>Rhizobiaceae</taxon>
        <taxon>Rhizobium/Agrobacterium group</taxon>
        <taxon>Allorhizobium</taxon>
    </lineage>
</organism>
<dbReference type="InterPro" id="IPR001509">
    <property type="entry name" value="Epimerase_deHydtase"/>
</dbReference>
<comment type="caution">
    <text evidence="5">The sequence shown here is derived from an EMBL/GenBank/DDBJ whole genome shotgun (WGS) entry which is preliminary data.</text>
</comment>
<protein>
    <submittedName>
        <fullName evidence="4">Nucleoside-diphosphate-sugar epimerase</fullName>
    </submittedName>
</protein>
<accession>A0A1Q9A6V1</accession>
<dbReference type="InterPro" id="IPR036291">
    <property type="entry name" value="NAD(P)-bd_dom_sf"/>
</dbReference>
<dbReference type="OrthoDB" id="9801056at2"/>
<evidence type="ECO:0000256" key="1">
    <source>
        <dbReference type="ARBA" id="ARBA00022857"/>
    </source>
</evidence>
<dbReference type="Gene3D" id="3.40.50.720">
    <property type="entry name" value="NAD(P)-binding Rossmann-like Domain"/>
    <property type="match status" value="1"/>
</dbReference>
<dbReference type="RefSeq" id="WP_075614202.1">
    <property type="nucleotide sequence ID" value="NZ_JACIED010000003.1"/>
</dbReference>
<reference evidence="4 7" key="2">
    <citation type="submission" date="2020-08" db="EMBL/GenBank/DDBJ databases">
        <title>Genomic Encyclopedia of Type Strains, Phase IV (KMG-IV): sequencing the most valuable type-strain genomes for metagenomic binning, comparative biology and taxonomic classification.</title>
        <authorList>
            <person name="Goeker M."/>
        </authorList>
    </citation>
    <scope>NUCLEOTIDE SEQUENCE [LARGE SCALE GENOMIC DNA]</scope>
    <source>
        <strain evidence="4 7">DSM 100021</strain>
    </source>
</reference>
<dbReference type="STRING" id="887144.BJF91_13445"/>
<evidence type="ECO:0000313" key="6">
    <source>
        <dbReference type="Proteomes" id="UP000185598"/>
    </source>
</evidence>